<dbReference type="Proteomes" id="UP001363035">
    <property type="component" value="Unassembled WGS sequence"/>
</dbReference>
<dbReference type="RefSeq" id="WP_134776898.1">
    <property type="nucleotide sequence ID" value="NZ_JAYLLN010000022.1"/>
</dbReference>
<keyword evidence="2" id="KW-1185">Reference proteome</keyword>
<sequence length="127" mass="15500">MEAKNELTKQEFQNFMESYKFGFKTIQKKICFHIIKRIYSRCKRNYYFKDIKACYNKMIIVEGNHRYIAYLLAGIEFSIIESSSNNSDNPLEYSNLAIDFDNDWDVHLYKNRRFIFDGEWLEEFKRK</sequence>
<reference evidence="1 2" key="1">
    <citation type="submission" date="2024-01" db="EMBL/GenBank/DDBJ databases">
        <title>Sphingobacterium tenebrionis sp. nov., a novel endophyte isolated from tenebrio molitor intestines.</title>
        <authorList>
            <person name="Zhang C."/>
        </authorList>
    </citation>
    <scope>NUCLEOTIDE SEQUENCE [LARGE SCALE GENOMIC DNA]</scope>
    <source>
        <strain evidence="1 2">PU5-4</strain>
    </source>
</reference>
<name>A0ABU8I702_9SPHI</name>
<evidence type="ECO:0000313" key="1">
    <source>
        <dbReference type="EMBL" id="MEI5985236.1"/>
    </source>
</evidence>
<gene>
    <name evidence="1" type="ORF">VJ786_10005</name>
</gene>
<evidence type="ECO:0008006" key="3">
    <source>
        <dbReference type="Google" id="ProtNLM"/>
    </source>
</evidence>
<protein>
    <recommendedName>
        <fullName evidence="3">ParB/Sulfiredoxin domain-containing protein</fullName>
    </recommendedName>
</protein>
<proteinExistence type="predicted"/>
<comment type="caution">
    <text evidence="1">The sequence shown here is derived from an EMBL/GenBank/DDBJ whole genome shotgun (WGS) entry which is preliminary data.</text>
</comment>
<dbReference type="EMBL" id="JAYLLN010000022">
    <property type="protein sequence ID" value="MEI5985236.1"/>
    <property type="molecule type" value="Genomic_DNA"/>
</dbReference>
<organism evidence="1 2">
    <name type="scientific">Sphingobacterium tenebrionis</name>
    <dbReference type="NCBI Taxonomy" id="3111775"/>
    <lineage>
        <taxon>Bacteria</taxon>
        <taxon>Pseudomonadati</taxon>
        <taxon>Bacteroidota</taxon>
        <taxon>Sphingobacteriia</taxon>
        <taxon>Sphingobacteriales</taxon>
        <taxon>Sphingobacteriaceae</taxon>
        <taxon>Sphingobacterium</taxon>
    </lineage>
</organism>
<evidence type="ECO:0000313" key="2">
    <source>
        <dbReference type="Proteomes" id="UP001363035"/>
    </source>
</evidence>
<accession>A0ABU8I702</accession>